<dbReference type="Pfam" id="PF00702">
    <property type="entry name" value="Hydrolase"/>
    <property type="match status" value="1"/>
</dbReference>
<dbReference type="RefSeq" id="WP_016328630.1">
    <property type="nucleotide sequence ID" value="NC_019386.1"/>
</dbReference>
<dbReference type="Gene3D" id="3.40.50.1000">
    <property type="entry name" value="HAD superfamily/HAD-like"/>
    <property type="match status" value="1"/>
</dbReference>
<gene>
    <name evidence="1" type="ORF">Theos_0358</name>
</gene>
<keyword evidence="2" id="KW-1185">Reference proteome</keyword>
<evidence type="ECO:0000313" key="2">
    <source>
        <dbReference type="Proteomes" id="UP000000211"/>
    </source>
</evidence>
<dbReference type="InterPro" id="IPR006439">
    <property type="entry name" value="HAD-SF_hydro_IA"/>
</dbReference>
<protein>
    <submittedName>
        <fullName evidence="1">Haloacid dehalogenase superfamily enzyme, subfamily IA</fullName>
    </submittedName>
</protein>
<dbReference type="EMBL" id="CP003249">
    <property type="protein sequence ID" value="AFV75433.1"/>
    <property type="molecule type" value="Genomic_DNA"/>
</dbReference>
<dbReference type="PRINTS" id="PR00413">
    <property type="entry name" value="HADHALOGNASE"/>
</dbReference>
<organism evidence="1 2">
    <name type="scientific">Thermus oshimai JL-2</name>
    <dbReference type="NCBI Taxonomy" id="751945"/>
    <lineage>
        <taxon>Bacteria</taxon>
        <taxon>Thermotogati</taxon>
        <taxon>Deinococcota</taxon>
        <taxon>Deinococci</taxon>
        <taxon>Thermales</taxon>
        <taxon>Thermaceae</taxon>
        <taxon>Thermus</taxon>
    </lineage>
</organism>
<dbReference type="SFLD" id="SFLDS00003">
    <property type="entry name" value="Haloacid_Dehalogenase"/>
    <property type="match status" value="1"/>
</dbReference>
<dbReference type="NCBIfam" id="TIGR01509">
    <property type="entry name" value="HAD-SF-IA-v3"/>
    <property type="match status" value="1"/>
</dbReference>
<dbReference type="HOGENOM" id="CLU_045011_9_3_0"/>
<dbReference type="PANTHER" id="PTHR43611">
    <property type="entry name" value="ALPHA-D-GLUCOSE 1-PHOSPHATE PHOSPHATASE"/>
    <property type="match status" value="1"/>
</dbReference>
<dbReference type="PATRIC" id="fig|751945.3.peg.348"/>
<proteinExistence type="predicted"/>
<dbReference type="STRING" id="751945.Theos_0358"/>
<dbReference type="eggNOG" id="COG1011">
    <property type="taxonomic scope" value="Bacteria"/>
</dbReference>
<dbReference type="PANTHER" id="PTHR43611:SF3">
    <property type="entry name" value="FLAVIN MONONUCLEOTIDE HYDROLASE 1, CHLOROPLATIC"/>
    <property type="match status" value="1"/>
</dbReference>
<dbReference type="InterPro" id="IPR023214">
    <property type="entry name" value="HAD_sf"/>
</dbReference>
<dbReference type="AlphaFoldDB" id="K7QVR2"/>
<dbReference type="OrthoDB" id="9797415at2"/>
<dbReference type="CDD" id="cd02603">
    <property type="entry name" value="HAD_sEH-N_like"/>
    <property type="match status" value="1"/>
</dbReference>
<reference evidence="1 2" key="1">
    <citation type="journal article" date="2013" name="Genome Announc.">
        <title>Whole Genome Sequencing of Thermus oshimai JL-2 and Thermus thermophilus JL-18, Incomplete Denitrifiers from the United States Great Basin.</title>
        <authorList>
            <person name="Murugapiran S.K."/>
            <person name="Huntemann M."/>
            <person name="Wei C.L."/>
            <person name="Han J."/>
            <person name="Detter J.C."/>
            <person name="Han C.S."/>
            <person name="Erkkila T.H."/>
            <person name="Teshima H."/>
            <person name="Chen A."/>
            <person name="Kyrpides N."/>
            <person name="Mavrommatis K."/>
            <person name="Markowitz V."/>
            <person name="Szeto E."/>
            <person name="Ivanova N."/>
            <person name="Pagani I."/>
            <person name="Lam J."/>
            <person name="McDonald A.I."/>
            <person name="Dodsworth J.A."/>
            <person name="Pati A."/>
            <person name="Goodwin L."/>
            <person name="Peters L."/>
            <person name="Pitluck S."/>
            <person name="Woyke T."/>
            <person name="Hedlund B.P."/>
        </authorList>
    </citation>
    <scope>NUCLEOTIDE SEQUENCE</scope>
    <source>
        <strain evidence="1 2">JL-2</strain>
    </source>
</reference>
<name>K7QVR2_THEOS</name>
<dbReference type="NCBIfam" id="TIGR01549">
    <property type="entry name" value="HAD-SF-IA-v1"/>
    <property type="match status" value="1"/>
</dbReference>
<dbReference type="SFLD" id="SFLDG01129">
    <property type="entry name" value="C1.5:_HAD__Beta-PGM__Phosphata"/>
    <property type="match status" value="1"/>
</dbReference>
<dbReference type="SUPFAM" id="SSF56784">
    <property type="entry name" value="HAD-like"/>
    <property type="match status" value="1"/>
</dbReference>
<evidence type="ECO:0000313" key="1">
    <source>
        <dbReference type="EMBL" id="AFV75433.1"/>
    </source>
</evidence>
<dbReference type="KEGG" id="tos:Theos_0358"/>
<dbReference type="InterPro" id="IPR036412">
    <property type="entry name" value="HAD-like_sf"/>
</dbReference>
<sequence>MRGALLDRDGVLLLLDEEALYRKALELGAYGAGKERALALLARVVRRVNEAVRTLSVRTLEEEEALFQTLAEEVARELRAPLSKLRGLRYYHFMRPAPGALDLLKSLKAQGLKVGVLSNTLPSLKESLVHHGLGEYVDRFYASCALGLAKPDPKAFLLALQDLALPPPEVLYLDDDPENVRVARTLGLRAEVYVPDQPVSLEG</sequence>
<dbReference type="Proteomes" id="UP000000211">
    <property type="component" value="Chromosome"/>
</dbReference>
<accession>K7QVR2</accession>